<comment type="catalytic activity">
    <reaction evidence="6">
        <text>N(2)-formyl-N(1)-(5-phospho-beta-D-ribosyl)glycinamide + L-glutamine + ATP + H2O = 2-formamido-N(1)-(5-O-phospho-beta-D-ribosyl)acetamidine + L-glutamate + ADP + phosphate + H(+)</text>
        <dbReference type="Rhea" id="RHEA:17129"/>
        <dbReference type="ChEBI" id="CHEBI:15377"/>
        <dbReference type="ChEBI" id="CHEBI:15378"/>
        <dbReference type="ChEBI" id="CHEBI:29985"/>
        <dbReference type="ChEBI" id="CHEBI:30616"/>
        <dbReference type="ChEBI" id="CHEBI:43474"/>
        <dbReference type="ChEBI" id="CHEBI:58359"/>
        <dbReference type="ChEBI" id="CHEBI:147286"/>
        <dbReference type="ChEBI" id="CHEBI:147287"/>
        <dbReference type="ChEBI" id="CHEBI:456216"/>
        <dbReference type="EC" id="6.3.5.3"/>
    </reaction>
</comment>
<dbReference type="InterPro" id="IPR003850">
    <property type="entry name" value="PurS"/>
</dbReference>
<comment type="function">
    <text evidence="6">Part of the phosphoribosylformylglycinamidine synthase complex involved in the purines biosynthetic pathway. Catalyzes the ATP-dependent conversion of formylglycinamide ribonucleotide (FGAR) and glutamine to yield formylglycinamidine ribonucleotide (FGAM) and glutamate. The FGAM synthase complex is composed of three subunits. PurQ produces an ammonia molecule by converting glutamine to glutamate. PurL transfers the ammonia molecule to FGAR to form FGAM in an ATP-dependent manner. PurS interacts with PurQ and PurL and is thought to assist in the transfer of the ammonia molecule from PurQ to PurL.</text>
</comment>
<dbReference type="NCBIfam" id="NF004630">
    <property type="entry name" value="PRK05974.1"/>
    <property type="match status" value="1"/>
</dbReference>
<dbReference type="GO" id="GO:0005524">
    <property type="term" value="F:ATP binding"/>
    <property type="evidence" value="ECO:0007669"/>
    <property type="project" value="UniProtKB-UniRule"/>
</dbReference>
<evidence type="ECO:0000256" key="5">
    <source>
        <dbReference type="ARBA" id="ARBA00022840"/>
    </source>
</evidence>
<keyword evidence="4 6" id="KW-0658">Purine biosynthesis</keyword>
<evidence type="ECO:0000256" key="2">
    <source>
        <dbReference type="ARBA" id="ARBA00022598"/>
    </source>
</evidence>
<reference evidence="7" key="1">
    <citation type="submission" date="2009-10" db="EMBL/GenBank/DDBJ databases">
        <title>Complete sequence of Bacillus selenitireducens MLS10.</title>
        <authorList>
            <consortium name="US DOE Joint Genome Institute"/>
            <person name="Lucas S."/>
            <person name="Copeland A."/>
            <person name="Lapidus A."/>
            <person name="Glavina del Rio T."/>
            <person name="Dalin E."/>
            <person name="Tice H."/>
            <person name="Bruce D."/>
            <person name="Goodwin L."/>
            <person name="Pitluck S."/>
            <person name="Sims D."/>
            <person name="Brettin T."/>
            <person name="Detter J.C."/>
            <person name="Han C."/>
            <person name="Larimer F."/>
            <person name="Land M."/>
            <person name="Hauser L."/>
            <person name="Kyrpides N."/>
            <person name="Ovchinnikova G."/>
            <person name="Stolz J."/>
        </authorList>
    </citation>
    <scope>NUCLEOTIDE SEQUENCE [LARGE SCALE GENOMIC DNA]</scope>
    <source>
        <strain evidence="7">MLS10</strain>
    </source>
</reference>
<keyword evidence="2 6" id="KW-0436">Ligase</keyword>
<sequence length="86" mass="9336">MNANVTVYVSLKEGVLDPQGSAVEKSLHQLGYESVADVRVGKTMTLTMSGDSKEAIAKQVEAMCDQLLANPVIEDFTYEIEEVLSV</sequence>
<dbReference type="Gene3D" id="3.30.1280.10">
    <property type="entry name" value="Phosphoribosylformylglycinamidine synthase subunit PurS"/>
    <property type="match status" value="1"/>
</dbReference>
<comment type="subunit">
    <text evidence="6">Part of the FGAM synthase complex composed of 1 PurL, 1 PurQ and 2 PurS subunits.</text>
</comment>
<dbReference type="HAMAP" id="MF_01926">
    <property type="entry name" value="PurS"/>
    <property type="match status" value="1"/>
</dbReference>
<dbReference type="PANTHER" id="PTHR34696:SF1">
    <property type="entry name" value="PHOSPHORIBOSYLFORMYLGLYCINAMIDINE SYNTHASE SUBUNIT PURS"/>
    <property type="match status" value="1"/>
</dbReference>
<organism evidence="7 8">
    <name type="scientific">Bacillus selenitireducens (strain ATCC 700615 / DSM 15326 / MLS10)</name>
    <dbReference type="NCBI Taxonomy" id="439292"/>
    <lineage>
        <taxon>Bacteria</taxon>
        <taxon>Bacillati</taxon>
        <taxon>Bacillota</taxon>
        <taxon>Bacilli</taxon>
        <taxon>Bacillales</taxon>
        <taxon>Bacillaceae</taxon>
        <taxon>Salisediminibacterium</taxon>
    </lineage>
</organism>
<name>D6XYR9_BACIE</name>
<dbReference type="EC" id="6.3.5.3" evidence="6"/>
<dbReference type="EMBL" id="CP001791">
    <property type="protein sequence ID" value="ADH98227.1"/>
    <property type="molecule type" value="Genomic_DNA"/>
</dbReference>
<evidence type="ECO:0000256" key="3">
    <source>
        <dbReference type="ARBA" id="ARBA00022741"/>
    </source>
</evidence>
<comment type="similarity">
    <text evidence="6">Belongs to the PurS family.</text>
</comment>
<dbReference type="InterPro" id="IPR036604">
    <property type="entry name" value="PurS-like_sf"/>
</dbReference>
<dbReference type="Proteomes" id="UP000000271">
    <property type="component" value="Chromosome"/>
</dbReference>
<dbReference type="UniPathway" id="UPA00074">
    <property type="reaction ID" value="UER00128"/>
</dbReference>
<evidence type="ECO:0000256" key="6">
    <source>
        <dbReference type="HAMAP-Rule" id="MF_01926"/>
    </source>
</evidence>
<dbReference type="KEGG" id="bse:Bsel_0692"/>
<dbReference type="NCBIfam" id="TIGR00302">
    <property type="entry name" value="phosphoribosylformylglycinamidine synthase subunit PurS"/>
    <property type="match status" value="1"/>
</dbReference>
<dbReference type="HOGENOM" id="CLU_164833_3_0_9"/>
<dbReference type="PANTHER" id="PTHR34696">
    <property type="entry name" value="PHOSPHORIBOSYLFORMYLGLYCINAMIDINE SYNTHASE SUBUNIT PURS"/>
    <property type="match status" value="1"/>
</dbReference>
<evidence type="ECO:0000256" key="4">
    <source>
        <dbReference type="ARBA" id="ARBA00022755"/>
    </source>
</evidence>
<dbReference type="SUPFAM" id="SSF82697">
    <property type="entry name" value="PurS-like"/>
    <property type="match status" value="1"/>
</dbReference>
<protein>
    <recommendedName>
        <fullName evidence="6">Phosphoribosylformylglycinamidine synthase subunit PurS</fullName>
        <shortName evidence="6">FGAM synthase</shortName>
        <ecNumber evidence="6">6.3.5.3</ecNumber>
    </recommendedName>
    <alternativeName>
        <fullName evidence="6">Formylglycinamide ribonucleotide amidotransferase subunit III</fullName>
        <shortName evidence="6">FGAR amidotransferase III</shortName>
        <shortName evidence="6">FGAR-AT III</shortName>
    </alternativeName>
    <alternativeName>
        <fullName evidence="6">Phosphoribosylformylglycinamidine synthase subunit III</fullName>
    </alternativeName>
</protein>
<keyword evidence="3 6" id="KW-0547">Nucleotide-binding</keyword>
<dbReference type="GO" id="GO:0004642">
    <property type="term" value="F:phosphoribosylformylglycinamidine synthase activity"/>
    <property type="evidence" value="ECO:0007669"/>
    <property type="project" value="UniProtKB-UniRule"/>
</dbReference>
<dbReference type="GO" id="GO:0006189">
    <property type="term" value="P:'de novo' IMP biosynthetic process"/>
    <property type="evidence" value="ECO:0007669"/>
    <property type="project" value="UniProtKB-UniRule"/>
</dbReference>
<dbReference type="Pfam" id="PF02700">
    <property type="entry name" value="PurS"/>
    <property type="match status" value="1"/>
</dbReference>
<dbReference type="STRING" id="439292.Bsel_0692"/>
<comment type="pathway">
    <text evidence="6">Purine metabolism; IMP biosynthesis via de novo pathway; 5-amino-1-(5-phospho-D-ribosyl)imidazole from N(2)-formyl-N(1)-(5-phospho-D-ribosyl)glycinamide: step 1/2.</text>
</comment>
<dbReference type="eggNOG" id="COG1828">
    <property type="taxonomic scope" value="Bacteria"/>
</dbReference>
<keyword evidence="1 6" id="KW-0963">Cytoplasm</keyword>
<dbReference type="GO" id="GO:0005737">
    <property type="term" value="C:cytoplasm"/>
    <property type="evidence" value="ECO:0007669"/>
    <property type="project" value="UniProtKB-SubCell"/>
</dbReference>
<keyword evidence="5 6" id="KW-0067">ATP-binding</keyword>
<dbReference type="AlphaFoldDB" id="D6XYR9"/>
<evidence type="ECO:0000313" key="7">
    <source>
        <dbReference type="EMBL" id="ADH98227.1"/>
    </source>
</evidence>
<comment type="subcellular location">
    <subcellularLocation>
        <location evidence="6">Cytoplasm</location>
    </subcellularLocation>
</comment>
<evidence type="ECO:0000313" key="8">
    <source>
        <dbReference type="Proteomes" id="UP000000271"/>
    </source>
</evidence>
<evidence type="ECO:0000256" key="1">
    <source>
        <dbReference type="ARBA" id="ARBA00022490"/>
    </source>
</evidence>
<accession>D6XYR9</accession>
<gene>
    <name evidence="6" type="primary">purS</name>
    <name evidence="7" type="ordered locus">Bsel_0692</name>
</gene>
<keyword evidence="8" id="KW-1185">Reference proteome</keyword>
<dbReference type="RefSeq" id="WP_013171656.1">
    <property type="nucleotide sequence ID" value="NC_014219.1"/>
</dbReference>
<dbReference type="OrthoDB" id="9799101at2"/>
<proteinExistence type="inferred from homology"/>